<dbReference type="PANTHER" id="PTHR46847">
    <property type="entry name" value="D-ALLOSE-BINDING PERIPLASMIC PROTEIN-RELATED"/>
    <property type="match status" value="1"/>
</dbReference>
<evidence type="ECO:0000256" key="1">
    <source>
        <dbReference type="ARBA" id="ARBA00004196"/>
    </source>
</evidence>
<organism evidence="6 7">
    <name type="scientific">Salinibacillus xinjiangensis</name>
    <dbReference type="NCBI Taxonomy" id="1229268"/>
    <lineage>
        <taxon>Bacteria</taxon>
        <taxon>Bacillati</taxon>
        <taxon>Bacillota</taxon>
        <taxon>Bacilli</taxon>
        <taxon>Bacillales</taxon>
        <taxon>Bacillaceae</taxon>
        <taxon>Salinibacillus</taxon>
    </lineage>
</organism>
<evidence type="ECO:0000313" key="7">
    <source>
        <dbReference type="Proteomes" id="UP000480185"/>
    </source>
</evidence>
<evidence type="ECO:0000256" key="4">
    <source>
        <dbReference type="SAM" id="MobiDB-lite"/>
    </source>
</evidence>
<dbReference type="Proteomes" id="UP000480185">
    <property type="component" value="Unassembled WGS sequence"/>
</dbReference>
<gene>
    <name evidence="6" type="ORF">GH754_17940</name>
</gene>
<feature type="region of interest" description="Disordered" evidence="4">
    <location>
        <begin position="8"/>
        <end position="39"/>
    </location>
</feature>
<dbReference type="AlphaFoldDB" id="A0A6G1XAV3"/>
<evidence type="ECO:0000259" key="5">
    <source>
        <dbReference type="Pfam" id="PF13407"/>
    </source>
</evidence>
<reference evidence="6 7" key="1">
    <citation type="submission" date="2019-11" db="EMBL/GenBank/DDBJ databases">
        <authorList>
            <person name="Li J."/>
        </authorList>
    </citation>
    <scope>NUCLEOTIDE SEQUENCE [LARGE SCALE GENOMIC DNA]</scope>
    <source>
        <strain evidence="6 7">J4</strain>
    </source>
</reference>
<comment type="subcellular location">
    <subcellularLocation>
        <location evidence="1">Cell envelope</location>
    </subcellularLocation>
</comment>
<comment type="similarity">
    <text evidence="2">Belongs to the bacterial solute-binding protein 2 family.</text>
</comment>
<evidence type="ECO:0000256" key="2">
    <source>
        <dbReference type="ARBA" id="ARBA00007639"/>
    </source>
</evidence>
<dbReference type="EMBL" id="WJNH01000016">
    <property type="protein sequence ID" value="MRG88141.1"/>
    <property type="molecule type" value="Genomic_DNA"/>
</dbReference>
<dbReference type="Pfam" id="PF13407">
    <property type="entry name" value="Peripla_BP_4"/>
    <property type="match status" value="1"/>
</dbReference>
<dbReference type="InterPro" id="IPR028082">
    <property type="entry name" value="Peripla_BP_I"/>
</dbReference>
<sequence length="324" mass="34902">MGFILGACNSESTTEKSNQDGSNSTESETTESGSEGDNKLTIGMTVINQEALFFTEMVKGAEAKAEELGVELNVYNANNNQVDQNNAVENFISEGVDAIIVNAIDPGALNPVVEKVEEAGISLISVDSVIEHEAVDVQIGVDNSEESVRMGEYFNEFKEEHWGDKEVKLGIVSALNAPIQVNRQDSFLETVESDSVEVVDIVDGENVQEKALTASENLFISNPDLDAVFVTGEPAYIGAVSAVNSQGKQDSVKLFGWDLSPQVVQGIDQGYVESVIQQHPDKYGEEAVKSAVSLINGEEVESLIGVPATIVTEDNVDDFRSLFE</sequence>
<dbReference type="GO" id="GO:0030313">
    <property type="term" value="C:cell envelope"/>
    <property type="evidence" value="ECO:0007669"/>
    <property type="project" value="UniProtKB-SubCell"/>
</dbReference>
<dbReference type="InterPro" id="IPR025997">
    <property type="entry name" value="SBP_2_dom"/>
</dbReference>
<keyword evidence="3" id="KW-0732">Signal</keyword>
<dbReference type="OrthoDB" id="9814427at2"/>
<feature type="domain" description="Periplasmic binding protein" evidence="5">
    <location>
        <begin position="42"/>
        <end position="299"/>
    </location>
</feature>
<comment type="caution">
    <text evidence="6">The sequence shown here is derived from an EMBL/GenBank/DDBJ whole genome shotgun (WGS) entry which is preliminary data.</text>
</comment>
<evidence type="ECO:0000256" key="3">
    <source>
        <dbReference type="ARBA" id="ARBA00022729"/>
    </source>
</evidence>
<dbReference type="PANTHER" id="PTHR46847:SF1">
    <property type="entry name" value="D-ALLOSE-BINDING PERIPLASMIC PROTEIN-RELATED"/>
    <property type="match status" value="1"/>
</dbReference>
<name>A0A6G1XAV3_9BACI</name>
<dbReference type="Gene3D" id="3.40.50.2300">
    <property type="match status" value="2"/>
</dbReference>
<dbReference type="SUPFAM" id="SSF53822">
    <property type="entry name" value="Periplasmic binding protein-like I"/>
    <property type="match status" value="1"/>
</dbReference>
<accession>A0A6G1XAV3</accession>
<protein>
    <submittedName>
        <fullName evidence="6">Substrate-binding domain-containing protein</fullName>
    </submittedName>
</protein>
<feature type="compositionally biased region" description="Low complexity" evidence="4">
    <location>
        <begin position="21"/>
        <end position="35"/>
    </location>
</feature>
<proteinExistence type="inferred from homology"/>
<keyword evidence="7" id="KW-1185">Reference proteome</keyword>
<dbReference type="GO" id="GO:0030246">
    <property type="term" value="F:carbohydrate binding"/>
    <property type="evidence" value="ECO:0007669"/>
    <property type="project" value="UniProtKB-ARBA"/>
</dbReference>
<evidence type="ECO:0000313" key="6">
    <source>
        <dbReference type="EMBL" id="MRG88141.1"/>
    </source>
</evidence>